<name>A2BLJ9_HYPBU</name>
<dbReference type="STRING" id="415426.Hbut_1014"/>
<feature type="transmembrane region" description="Helical" evidence="1">
    <location>
        <begin position="135"/>
        <end position="155"/>
    </location>
</feature>
<feature type="transmembrane region" description="Helical" evidence="1">
    <location>
        <begin position="82"/>
        <end position="101"/>
    </location>
</feature>
<dbReference type="EMBL" id="CP000493">
    <property type="protein sequence ID" value="ABM80860.1"/>
    <property type="molecule type" value="Genomic_DNA"/>
</dbReference>
<feature type="transmembrane region" description="Helical" evidence="1">
    <location>
        <begin position="53"/>
        <end position="75"/>
    </location>
</feature>
<dbReference type="PANTHER" id="PTHR42241">
    <property type="entry name" value="HYPOTHETICAL MEMBRANE PROTEIN, CONSERVED, DUF998 FAMILY"/>
    <property type="match status" value="1"/>
</dbReference>
<protein>
    <recommendedName>
        <fullName evidence="4">DUF998 domain-containing protein</fullName>
    </recommendedName>
</protein>
<dbReference type="Proteomes" id="UP000002593">
    <property type="component" value="Chromosome"/>
</dbReference>
<dbReference type="OrthoDB" id="18853at2157"/>
<dbReference type="RefSeq" id="WP_011822178.1">
    <property type="nucleotide sequence ID" value="NC_008818.1"/>
</dbReference>
<evidence type="ECO:0008006" key="4">
    <source>
        <dbReference type="Google" id="ProtNLM"/>
    </source>
</evidence>
<dbReference type="eggNOG" id="arCOG02008">
    <property type="taxonomic scope" value="Archaea"/>
</dbReference>
<dbReference type="PANTHER" id="PTHR42241:SF2">
    <property type="entry name" value="HYPOTHETICAL MEMBRANE PROTEIN, CONSERVED, DUF998 FAMILY"/>
    <property type="match status" value="1"/>
</dbReference>
<evidence type="ECO:0000313" key="3">
    <source>
        <dbReference type="Proteomes" id="UP000002593"/>
    </source>
</evidence>
<feature type="transmembrane region" description="Helical" evidence="1">
    <location>
        <begin position="107"/>
        <end position="128"/>
    </location>
</feature>
<dbReference type="InterPro" id="IPR009339">
    <property type="entry name" value="DUF998"/>
</dbReference>
<evidence type="ECO:0000256" key="1">
    <source>
        <dbReference type="SAM" id="Phobius"/>
    </source>
</evidence>
<dbReference type="GeneID" id="4782254"/>
<evidence type="ECO:0000313" key="2">
    <source>
        <dbReference type="EMBL" id="ABM80860.1"/>
    </source>
</evidence>
<sequence length="192" mass="20115">MPKARCKLCMLLAVAGPLIPLAGIAVAATLASGWWSFWDNAFSDLGNPRYDPVTAIVFNSALYTGAVLITVYAVLCIPRAGGLEAVLLALVGFTLGLVAVFDETYGHAHFVASAAFFLAMIPYVIAYSAKRSPKLLATAALGTASTSLLWYMHLVRDTPPGAAPPELTSIILLLAFYTLHAREVLGGCGGAG</sequence>
<reference evidence="2 3" key="1">
    <citation type="journal article" date="2007" name="Archaea">
        <title>The genome of Hyperthermus butylicus: a sulfur-reducing, peptide fermenting, neutrophilic Crenarchaeote growing up to 108 degrees C.</title>
        <authorList>
            <person name="Brugger K."/>
            <person name="Chen L."/>
            <person name="Stark M."/>
            <person name="Zibat A."/>
            <person name="Redder P."/>
            <person name="Ruepp A."/>
            <person name="Awayez M."/>
            <person name="She Q."/>
            <person name="Garrett R.A."/>
            <person name="Klenk H.P."/>
        </authorList>
    </citation>
    <scope>NUCLEOTIDE SEQUENCE [LARGE SCALE GENOMIC DNA]</scope>
    <source>
        <strain evidence="3">DSM 5456 / JCM 9403 / PLM1-5</strain>
    </source>
</reference>
<accession>A2BLJ9</accession>
<proteinExistence type="predicted"/>
<dbReference type="HOGENOM" id="CLU_1465175_0_0_2"/>
<organism evidence="2 3">
    <name type="scientific">Hyperthermus butylicus (strain DSM 5456 / JCM 9403 / PLM1-5)</name>
    <dbReference type="NCBI Taxonomy" id="415426"/>
    <lineage>
        <taxon>Archaea</taxon>
        <taxon>Thermoproteota</taxon>
        <taxon>Thermoprotei</taxon>
        <taxon>Desulfurococcales</taxon>
        <taxon>Pyrodictiaceae</taxon>
        <taxon>Hyperthermus</taxon>
    </lineage>
</organism>
<dbReference type="AlphaFoldDB" id="A2BLJ9"/>
<gene>
    <name evidence="2" type="ordered locus">Hbut_1014</name>
</gene>
<keyword evidence="1" id="KW-0472">Membrane</keyword>
<keyword evidence="3" id="KW-1185">Reference proteome</keyword>
<keyword evidence="1" id="KW-0812">Transmembrane</keyword>
<dbReference type="EnsemblBacteria" id="ABM80860">
    <property type="protein sequence ID" value="ABM80860"/>
    <property type="gene ID" value="Hbut_1014"/>
</dbReference>
<keyword evidence="1" id="KW-1133">Transmembrane helix</keyword>
<dbReference type="Pfam" id="PF06197">
    <property type="entry name" value="DUF998"/>
    <property type="match status" value="1"/>
</dbReference>
<dbReference type="KEGG" id="hbu:Hbut_1014"/>